<dbReference type="GO" id="GO:0005506">
    <property type="term" value="F:iron ion binding"/>
    <property type="evidence" value="ECO:0007669"/>
    <property type="project" value="TreeGrafter"/>
</dbReference>
<dbReference type="OrthoDB" id="9770424at2"/>
<proteinExistence type="predicted"/>
<dbReference type="GO" id="GO:0051604">
    <property type="term" value="P:protein maturation"/>
    <property type="evidence" value="ECO:0007669"/>
    <property type="project" value="TreeGrafter"/>
</dbReference>
<dbReference type="Gene3D" id="3.40.50.11740">
    <property type="entry name" value="HypD, alpha/beta domain 2"/>
    <property type="match status" value="1"/>
</dbReference>
<evidence type="ECO:0000313" key="1">
    <source>
        <dbReference type="EMBL" id="QNB48397.1"/>
    </source>
</evidence>
<dbReference type="GO" id="GO:0051539">
    <property type="term" value="F:4 iron, 4 sulfur cluster binding"/>
    <property type="evidence" value="ECO:0007669"/>
    <property type="project" value="TreeGrafter"/>
</dbReference>
<dbReference type="PANTHER" id="PTHR30149">
    <property type="entry name" value="HYDROGENASE PROTEIN ASSEMBLY PROTEIN HYPD"/>
    <property type="match status" value="1"/>
</dbReference>
<sequence length="136" mass="14701">MQNLRLGRTVTLMEVCGTHTHAIFRSGLRYLLRESINLLSGPGCPVCVTPQGYIDLALELAGYQDVIITTFGDMMRVPGTKGSLQQARAGGAAVQIVYSPLDALEIARENTLKKIVFLAVGFECCHHRAGSRSIPG</sequence>
<dbReference type="Proteomes" id="UP000515847">
    <property type="component" value="Chromosome"/>
</dbReference>
<keyword evidence="2" id="KW-1185">Reference proteome</keyword>
<evidence type="ECO:0000313" key="2">
    <source>
        <dbReference type="Proteomes" id="UP000515847"/>
    </source>
</evidence>
<dbReference type="InterPro" id="IPR042243">
    <property type="entry name" value="HypD_1"/>
</dbReference>
<dbReference type="KEGG" id="tfr:BR63_10910"/>
<organism evidence="1 2">
    <name type="scientific">Thermanaerosceptrum fracticalcis</name>
    <dbReference type="NCBI Taxonomy" id="1712410"/>
    <lineage>
        <taxon>Bacteria</taxon>
        <taxon>Bacillati</taxon>
        <taxon>Bacillota</taxon>
        <taxon>Clostridia</taxon>
        <taxon>Eubacteriales</taxon>
        <taxon>Peptococcaceae</taxon>
        <taxon>Thermanaerosceptrum</taxon>
    </lineage>
</organism>
<name>A0A7G6E8J3_THEFR</name>
<accession>A0A7G6E8J3</accession>
<dbReference type="AlphaFoldDB" id="A0A7G6E8J3"/>
<dbReference type="PANTHER" id="PTHR30149:SF0">
    <property type="entry name" value="HYDROGENASE MATURATION FACTOR HYPD"/>
    <property type="match status" value="1"/>
</dbReference>
<protein>
    <recommendedName>
        <fullName evidence="3">Hydrogenase formation protein HypD</fullName>
    </recommendedName>
</protein>
<evidence type="ECO:0008006" key="3">
    <source>
        <dbReference type="Google" id="ProtNLM"/>
    </source>
</evidence>
<gene>
    <name evidence="1" type="ORF">BR63_10910</name>
</gene>
<dbReference type="Pfam" id="PF01924">
    <property type="entry name" value="HypD"/>
    <property type="match status" value="1"/>
</dbReference>
<dbReference type="InterPro" id="IPR002780">
    <property type="entry name" value="Hyd_form_HypD"/>
</dbReference>
<reference evidence="1 2" key="1">
    <citation type="journal article" date="2019" name="Front. Microbiol.">
        <title>Thermoanaerosceptrum fracticalcis gen. nov. sp. nov., a Novel Fumarate-Fermenting Microorganism From a Deep Fractured Carbonate Aquifer of the US Great Basin.</title>
        <authorList>
            <person name="Hamilton-Brehm S.D."/>
            <person name="Stewart L.E."/>
            <person name="Zavarin M."/>
            <person name="Caldwell M."/>
            <person name="Lawson P.A."/>
            <person name="Onstott T.C."/>
            <person name="Grzymski J."/>
            <person name="Neveux I."/>
            <person name="Lollar B.S."/>
            <person name="Russell C.E."/>
            <person name="Moser D.P."/>
        </authorList>
    </citation>
    <scope>NUCLEOTIDE SEQUENCE [LARGE SCALE GENOMIC DNA]</scope>
    <source>
        <strain evidence="1 2">DRI-13</strain>
    </source>
</reference>
<dbReference type="GO" id="GO:0070025">
    <property type="term" value="F:carbon monoxide binding"/>
    <property type="evidence" value="ECO:0007669"/>
    <property type="project" value="TreeGrafter"/>
</dbReference>
<dbReference type="EMBL" id="CP045798">
    <property type="protein sequence ID" value="QNB48397.1"/>
    <property type="molecule type" value="Genomic_DNA"/>
</dbReference>